<organism evidence="2 3">
    <name type="scientific">Butyricimonas virosa</name>
    <dbReference type="NCBI Taxonomy" id="544645"/>
    <lineage>
        <taxon>Bacteria</taxon>
        <taxon>Pseudomonadati</taxon>
        <taxon>Bacteroidota</taxon>
        <taxon>Bacteroidia</taxon>
        <taxon>Bacteroidales</taxon>
        <taxon>Odoribacteraceae</taxon>
        <taxon>Butyricimonas</taxon>
    </lineage>
</organism>
<name>A0ABX7H2T4_9BACT</name>
<dbReference type="Gene3D" id="3.90.550.10">
    <property type="entry name" value="Spore Coat Polysaccharide Biosynthesis Protein SpsA, Chain A"/>
    <property type="match status" value="1"/>
</dbReference>
<dbReference type="GeneID" id="93098257"/>
<dbReference type="CDD" id="cd00761">
    <property type="entry name" value="Glyco_tranf_GTA_type"/>
    <property type="match status" value="1"/>
</dbReference>
<dbReference type="EMBL" id="CP069450">
    <property type="protein sequence ID" value="QRO49088.1"/>
    <property type="molecule type" value="Genomic_DNA"/>
</dbReference>
<dbReference type="SUPFAM" id="SSF53448">
    <property type="entry name" value="Nucleotide-diphospho-sugar transferases"/>
    <property type="match status" value="1"/>
</dbReference>
<evidence type="ECO:0000313" key="2">
    <source>
        <dbReference type="EMBL" id="QRO49088.1"/>
    </source>
</evidence>
<gene>
    <name evidence="2" type="ORF">I6J59_14325</name>
</gene>
<evidence type="ECO:0000313" key="3">
    <source>
        <dbReference type="Proteomes" id="UP000654720"/>
    </source>
</evidence>
<proteinExistence type="predicted"/>
<accession>A0ABX7H2T4</accession>
<keyword evidence="3" id="KW-1185">Reference proteome</keyword>
<dbReference type="RefSeq" id="WP_027201180.1">
    <property type="nucleotide sequence ID" value="NZ_CAJKXH010000020.1"/>
</dbReference>
<protein>
    <submittedName>
        <fullName evidence="2">Glycosyltransferase family 2 protein</fullName>
    </submittedName>
</protein>
<feature type="domain" description="Glycosyltransferase 2-like" evidence="1">
    <location>
        <begin position="9"/>
        <end position="125"/>
    </location>
</feature>
<dbReference type="InterPro" id="IPR029044">
    <property type="entry name" value="Nucleotide-diphossugar_trans"/>
</dbReference>
<dbReference type="Pfam" id="PF00535">
    <property type="entry name" value="Glycos_transf_2"/>
    <property type="match status" value="1"/>
</dbReference>
<reference evidence="2 3" key="1">
    <citation type="submission" date="2021-02" db="EMBL/GenBank/DDBJ databases">
        <title>FDA dAtabase for Regulatory Grade micrObial Sequences (FDA-ARGOS): Supporting development and validation of Infectious Disease Dx tests.</title>
        <authorList>
            <person name="Carlson P."/>
            <person name="Fischbach M."/>
            <person name="Hastie J."/>
            <person name="Bilen M."/>
            <person name="Cheng A."/>
            <person name="Tallon L."/>
            <person name="Sadzewicz L."/>
            <person name="Zhao X."/>
            <person name="Boylan J."/>
            <person name="Ott S."/>
            <person name="Bowen H."/>
            <person name="Vavikolanu K."/>
            <person name="Mehta A."/>
            <person name="Aluvathingal J."/>
            <person name="Nadendla S."/>
            <person name="Yan Y."/>
            <person name="Sichtig H."/>
        </authorList>
    </citation>
    <scope>NUCLEOTIDE SEQUENCE [LARGE SCALE GENOMIC DNA]</scope>
    <source>
        <strain evidence="2 3">FDAARGOS_1229</strain>
    </source>
</reference>
<dbReference type="InterPro" id="IPR001173">
    <property type="entry name" value="Glyco_trans_2-like"/>
</dbReference>
<dbReference type="Proteomes" id="UP000654720">
    <property type="component" value="Chromosome"/>
</dbReference>
<sequence>MENNPPLLSIYIPTYNRPEKIQIQVRRLLPQLSSHVVLYVIDNHSDQPVCDLFSDEEREYVNIIRNDINVGGDANIARCFEYCSTKLLWVLGDDDPVVENAVDVIFDTYFSQGDSVFYYNFGRPYDAVTTGFDEFCLKHTTRAEFSSSFMMSKCVYNISLFKSDVMIYYKYVSCMIGTLITVLKCLEYDNKKKCLFSSRSLIVYNDQDIHWSIEDYIIKTQLIFDIFKKREYRMLQRTLFKPLGEVYISHLFTLCRNKKISCFTFFHLFRIVRCRLGCFRLFTKYLPSILNEVFKRIFPSSFYEVVKRKAMKYKMFN</sequence>
<evidence type="ECO:0000259" key="1">
    <source>
        <dbReference type="Pfam" id="PF00535"/>
    </source>
</evidence>